<gene>
    <name evidence="4" type="ORF">MICPUCDRAFT_57228</name>
</gene>
<comment type="similarity">
    <text evidence="1">Belongs to the BROX family.</text>
</comment>
<protein>
    <submittedName>
        <fullName evidence="4">Predicted protein</fullName>
    </submittedName>
</protein>
<sequence length="417" mass="45299">MLPLFDAAGDLATETLVFANELRTNESLSLEHVREISGARLAVSKYTANPTVAADAAARTAAVEKYVPLLESLVRKKDNVALVNQSRNLRYGWNSPLEGRGNAFSLEDIEHERGMAWMLRAACKRQEAVCAVAERPRAPPTPTRHEEDDERVVPIGGSVLSTPTATPSVSVNAPKTTPLTGGGTPKSPGPVLGEAAPVVATILREAAGVYKHAALDVLPPLKHSLGGLRPNELLASMADAMRCVCLAEAQAATVRRAEEKGTGHALLCKLHIGAGDLFKRADVALNEHVSDFNFFSRKLQAYIYLGQAMHRARAYRALAEEAWEATEVGEAIALMNEADKQLQRGRDAASETDWWRHAALEESEAAVALRGKYVRENELVFFEKVPAKSSKRLPEGKVIVSEIDPPISESMQNLFVE</sequence>
<dbReference type="Pfam" id="PF03097">
    <property type="entry name" value="BRO1"/>
    <property type="match status" value="1"/>
</dbReference>
<accession>C1MQB6</accession>
<feature type="domain" description="BRO1" evidence="3">
    <location>
        <begin position="4"/>
        <end position="415"/>
    </location>
</feature>
<dbReference type="KEGG" id="mpp:MICPUCDRAFT_57228"/>
<feature type="compositionally biased region" description="Low complexity" evidence="2">
    <location>
        <begin position="174"/>
        <end position="190"/>
    </location>
</feature>
<dbReference type="OMA" id="RGMAWML"/>
<feature type="region of interest" description="Disordered" evidence="2">
    <location>
        <begin position="134"/>
        <end position="190"/>
    </location>
</feature>
<dbReference type="Gene3D" id="1.25.40.280">
    <property type="entry name" value="alix/aip1 like domains"/>
    <property type="match status" value="1"/>
</dbReference>
<dbReference type="InterPro" id="IPR004328">
    <property type="entry name" value="BRO1_dom"/>
</dbReference>
<dbReference type="RefSeq" id="XP_003058099.1">
    <property type="nucleotide sequence ID" value="XM_003058053.1"/>
</dbReference>
<evidence type="ECO:0000256" key="2">
    <source>
        <dbReference type="SAM" id="MobiDB-lite"/>
    </source>
</evidence>
<dbReference type="Proteomes" id="UP000001876">
    <property type="component" value="Unassembled WGS sequence"/>
</dbReference>
<evidence type="ECO:0000256" key="1">
    <source>
        <dbReference type="ARBA" id="ARBA00008901"/>
    </source>
</evidence>
<evidence type="ECO:0000313" key="4">
    <source>
        <dbReference type="EMBL" id="EEH58050.1"/>
    </source>
</evidence>
<dbReference type="AlphaFoldDB" id="C1MQB6"/>
<dbReference type="InterPro" id="IPR038499">
    <property type="entry name" value="BRO1_sf"/>
</dbReference>
<evidence type="ECO:0000259" key="3">
    <source>
        <dbReference type="SMART" id="SM01041"/>
    </source>
</evidence>
<dbReference type="SMART" id="SM01041">
    <property type="entry name" value="BRO1"/>
    <property type="match status" value="1"/>
</dbReference>
<dbReference type="PANTHER" id="PTHR23032:SF20">
    <property type="entry name" value="ENDOSOMAL TARGETING BRO1-LIKE DOMAIN-CONTAINING PROTEIN"/>
    <property type="match status" value="1"/>
</dbReference>
<dbReference type="InterPro" id="IPR038898">
    <property type="entry name" value="BROX"/>
</dbReference>
<dbReference type="PANTHER" id="PTHR23032">
    <property type="entry name" value="BRO1 DOMAIN-CONTAINING PROTEIN BROX"/>
    <property type="match status" value="1"/>
</dbReference>
<reference evidence="4 5" key="1">
    <citation type="journal article" date="2009" name="Science">
        <title>Green evolution and dynamic adaptations revealed by genomes of the marine picoeukaryotes Micromonas.</title>
        <authorList>
            <person name="Worden A.Z."/>
            <person name="Lee J.H."/>
            <person name="Mock T."/>
            <person name="Rouze P."/>
            <person name="Simmons M.P."/>
            <person name="Aerts A.L."/>
            <person name="Allen A.E."/>
            <person name="Cuvelier M.L."/>
            <person name="Derelle E."/>
            <person name="Everett M.V."/>
            <person name="Foulon E."/>
            <person name="Grimwood J."/>
            <person name="Gundlach H."/>
            <person name="Henrissat B."/>
            <person name="Napoli C."/>
            <person name="McDonald S.M."/>
            <person name="Parker M.S."/>
            <person name="Rombauts S."/>
            <person name="Salamov A."/>
            <person name="Von Dassow P."/>
            <person name="Badger J.H."/>
            <person name="Coutinho P.M."/>
            <person name="Demir E."/>
            <person name="Dubchak I."/>
            <person name="Gentemann C."/>
            <person name="Eikrem W."/>
            <person name="Gready J.E."/>
            <person name="John U."/>
            <person name="Lanier W."/>
            <person name="Lindquist E.A."/>
            <person name="Lucas S."/>
            <person name="Mayer K.F."/>
            <person name="Moreau H."/>
            <person name="Not F."/>
            <person name="Otillar R."/>
            <person name="Panaud O."/>
            <person name="Pangilinan J."/>
            <person name="Paulsen I."/>
            <person name="Piegu B."/>
            <person name="Poliakov A."/>
            <person name="Robbens S."/>
            <person name="Schmutz J."/>
            <person name="Toulza E."/>
            <person name="Wyss T."/>
            <person name="Zelensky A."/>
            <person name="Zhou K."/>
            <person name="Armbrust E.V."/>
            <person name="Bhattacharya D."/>
            <person name="Goodenough U.W."/>
            <person name="Van de Peer Y."/>
            <person name="Grigoriev I.V."/>
        </authorList>
    </citation>
    <scope>NUCLEOTIDE SEQUENCE [LARGE SCALE GENOMIC DNA]</scope>
    <source>
        <strain evidence="4 5">CCMP1545</strain>
    </source>
</reference>
<dbReference type="STRING" id="564608.C1MQB6"/>
<feature type="compositionally biased region" description="Polar residues" evidence="2">
    <location>
        <begin position="159"/>
        <end position="173"/>
    </location>
</feature>
<evidence type="ECO:0000313" key="5">
    <source>
        <dbReference type="Proteomes" id="UP000001876"/>
    </source>
</evidence>
<dbReference type="GeneID" id="9683167"/>
<proteinExistence type="inferred from homology"/>
<dbReference type="EMBL" id="GG663738">
    <property type="protein sequence ID" value="EEH58050.1"/>
    <property type="molecule type" value="Genomic_DNA"/>
</dbReference>
<dbReference type="OrthoDB" id="10266451at2759"/>
<dbReference type="eggNOG" id="ENOG502QQ6G">
    <property type="taxonomic scope" value="Eukaryota"/>
</dbReference>
<organism evidence="5">
    <name type="scientific">Micromonas pusilla (strain CCMP1545)</name>
    <name type="common">Picoplanktonic green alga</name>
    <dbReference type="NCBI Taxonomy" id="564608"/>
    <lineage>
        <taxon>Eukaryota</taxon>
        <taxon>Viridiplantae</taxon>
        <taxon>Chlorophyta</taxon>
        <taxon>Mamiellophyceae</taxon>
        <taxon>Mamiellales</taxon>
        <taxon>Mamiellaceae</taxon>
        <taxon>Micromonas</taxon>
    </lineage>
</organism>
<keyword evidence="5" id="KW-1185">Reference proteome</keyword>
<name>C1MQB6_MICPC</name>